<evidence type="ECO:0000256" key="6">
    <source>
        <dbReference type="SAM" id="Phobius"/>
    </source>
</evidence>
<evidence type="ECO:0000313" key="9">
    <source>
        <dbReference type="Proteomes" id="UP001149607"/>
    </source>
</evidence>
<organism evidence="7">
    <name type="scientific">Neisseria leonii</name>
    <dbReference type="NCBI Taxonomy" id="2995413"/>
    <lineage>
        <taxon>Bacteria</taxon>
        <taxon>Pseudomonadati</taxon>
        <taxon>Pseudomonadota</taxon>
        <taxon>Betaproteobacteria</taxon>
        <taxon>Neisseriales</taxon>
        <taxon>Neisseriaceae</taxon>
        <taxon>Neisseria</taxon>
    </lineage>
</organism>
<dbReference type="Proteomes" id="UP001149607">
    <property type="component" value="Chromosome"/>
</dbReference>
<reference evidence="7" key="1">
    <citation type="submission" date="2022-10" db="EMBL/GenBank/DDBJ databases">
        <authorList>
            <person name="Boutroux M."/>
        </authorList>
    </citation>
    <scope>NUCLEOTIDE SEQUENCE</scope>
    <source>
        <strain evidence="7">51.81</strain>
    </source>
</reference>
<protein>
    <submittedName>
        <fullName evidence="7">LysE family transporter</fullName>
    </submittedName>
</protein>
<keyword evidence="4 6" id="KW-1133">Transmembrane helix</keyword>
<dbReference type="Pfam" id="PF01810">
    <property type="entry name" value="LysE"/>
    <property type="match status" value="1"/>
</dbReference>
<reference evidence="8" key="2">
    <citation type="submission" date="2024-02" db="EMBL/GenBank/DDBJ databases">
        <title>Neisseria leonii sp. nov.</title>
        <authorList>
            <person name="Boutroux M."/>
            <person name="Favre-Rochex S."/>
            <person name="Gorgette O."/>
            <person name="Touak G."/>
            <person name="Muhle E."/>
            <person name="Chesneau O."/>
            <person name="Clermont D."/>
            <person name="Rahi P."/>
        </authorList>
    </citation>
    <scope>NUCLEOTIDE SEQUENCE</scope>
    <source>
        <strain evidence="8">51.81</strain>
    </source>
</reference>
<accession>A0A9X4E355</accession>
<dbReference type="InterPro" id="IPR001123">
    <property type="entry name" value="LeuE-type"/>
</dbReference>
<feature type="transmembrane region" description="Helical" evidence="6">
    <location>
        <begin position="182"/>
        <end position="200"/>
    </location>
</feature>
<evidence type="ECO:0000256" key="5">
    <source>
        <dbReference type="ARBA" id="ARBA00023136"/>
    </source>
</evidence>
<proteinExistence type="predicted"/>
<evidence type="ECO:0000313" key="7">
    <source>
        <dbReference type="EMBL" id="MDD9328593.1"/>
    </source>
</evidence>
<evidence type="ECO:0000256" key="2">
    <source>
        <dbReference type="ARBA" id="ARBA00022475"/>
    </source>
</evidence>
<evidence type="ECO:0000313" key="8">
    <source>
        <dbReference type="EMBL" id="WWY03952.1"/>
    </source>
</evidence>
<sequence length="207" mass="21992">MTTVIGTYLFTVLLFLILPGPVNLAVVDHAARGGWKGALLAVFGSNLASLALILAAGLMLDGLGRIHESLLDALAAAGGLYLLYYGGRLWHSRHDLPAAESVPAARGHGAKIVASTFIIGISNPKDVVFFMTFFPPFIVRLGWDLWPGLLLLTALWCLLDYAVLLAYGMGAAKIITPARARTVHTACAALFILIGLYAFGSGIGRFI</sequence>
<dbReference type="GO" id="GO:0005886">
    <property type="term" value="C:plasma membrane"/>
    <property type="evidence" value="ECO:0007669"/>
    <property type="project" value="UniProtKB-SubCell"/>
</dbReference>
<feature type="transmembrane region" description="Helical" evidence="6">
    <location>
        <begin position="6"/>
        <end position="26"/>
    </location>
</feature>
<feature type="transmembrane region" description="Helical" evidence="6">
    <location>
        <begin position="66"/>
        <end position="84"/>
    </location>
</feature>
<dbReference type="PANTHER" id="PTHR30086:SF20">
    <property type="entry name" value="ARGININE EXPORTER PROTEIN ARGO-RELATED"/>
    <property type="match status" value="1"/>
</dbReference>
<gene>
    <name evidence="7" type="ORF">ORY91_002027</name>
    <name evidence="8" type="ORF">V9W64_04310</name>
</gene>
<evidence type="ECO:0000256" key="3">
    <source>
        <dbReference type="ARBA" id="ARBA00022692"/>
    </source>
</evidence>
<keyword evidence="2" id="KW-1003">Cell membrane</keyword>
<name>A0A9X4E355_9NEIS</name>
<dbReference type="EMBL" id="CP146598">
    <property type="protein sequence ID" value="WWY03952.1"/>
    <property type="molecule type" value="Genomic_DNA"/>
</dbReference>
<dbReference type="RefSeq" id="WP_274585657.1">
    <property type="nucleotide sequence ID" value="NZ_CP146598.1"/>
</dbReference>
<feature type="transmembrane region" description="Helical" evidence="6">
    <location>
        <begin position="38"/>
        <end position="60"/>
    </location>
</feature>
<keyword evidence="3 6" id="KW-0812">Transmembrane</keyword>
<evidence type="ECO:0000256" key="1">
    <source>
        <dbReference type="ARBA" id="ARBA00004651"/>
    </source>
</evidence>
<comment type="subcellular location">
    <subcellularLocation>
        <location evidence="1">Cell membrane</location>
        <topology evidence="1">Multi-pass membrane protein</topology>
    </subcellularLocation>
</comment>
<dbReference type="PANTHER" id="PTHR30086">
    <property type="entry name" value="ARGININE EXPORTER PROTEIN ARGO"/>
    <property type="match status" value="1"/>
</dbReference>
<dbReference type="AlphaFoldDB" id="A0A9X4E355"/>
<dbReference type="EMBL" id="JAPQFL010000007">
    <property type="protein sequence ID" value="MDD9328593.1"/>
    <property type="molecule type" value="Genomic_DNA"/>
</dbReference>
<dbReference type="GO" id="GO:0015171">
    <property type="term" value="F:amino acid transmembrane transporter activity"/>
    <property type="evidence" value="ECO:0007669"/>
    <property type="project" value="TreeGrafter"/>
</dbReference>
<keyword evidence="5 6" id="KW-0472">Membrane</keyword>
<feature type="transmembrane region" description="Helical" evidence="6">
    <location>
        <begin position="149"/>
        <end position="170"/>
    </location>
</feature>
<evidence type="ECO:0000256" key="4">
    <source>
        <dbReference type="ARBA" id="ARBA00022989"/>
    </source>
</evidence>
<keyword evidence="9" id="KW-1185">Reference proteome</keyword>